<dbReference type="Gene3D" id="2.60.40.420">
    <property type="entry name" value="Cupredoxins - blue copper proteins"/>
    <property type="match status" value="1"/>
</dbReference>
<dbReference type="Pfam" id="PF02790">
    <property type="entry name" value="COX2_TM"/>
    <property type="match status" value="1"/>
</dbReference>
<feature type="region of interest" description="Disordered" evidence="16">
    <location>
        <begin position="269"/>
        <end position="291"/>
    </location>
</feature>
<comment type="catalytic activity">
    <reaction evidence="13 15">
        <text>4 Fe(II)-[cytochrome c] + O2 + 8 H(+)(in) = 4 Fe(III)-[cytochrome c] + 2 H2O + 4 H(+)(out)</text>
        <dbReference type="Rhea" id="RHEA:11436"/>
        <dbReference type="Rhea" id="RHEA-COMP:10350"/>
        <dbReference type="Rhea" id="RHEA-COMP:14399"/>
        <dbReference type="ChEBI" id="CHEBI:15377"/>
        <dbReference type="ChEBI" id="CHEBI:15378"/>
        <dbReference type="ChEBI" id="CHEBI:15379"/>
        <dbReference type="ChEBI" id="CHEBI:29033"/>
        <dbReference type="ChEBI" id="CHEBI:29034"/>
        <dbReference type="EC" id="7.1.1.9"/>
    </reaction>
</comment>
<dbReference type="InterPro" id="IPR045187">
    <property type="entry name" value="CcO_II"/>
</dbReference>
<evidence type="ECO:0000313" key="22">
    <source>
        <dbReference type="Proteomes" id="UP001556636"/>
    </source>
</evidence>
<evidence type="ECO:0000256" key="7">
    <source>
        <dbReference type="ARBA" id="ARBA00022967"/>
    </source>
</evidence>
<dbReference type="InterPro" id="IPR014222">
    <property type="entry name" value="Cyt_c_oxidase_su2"/>
</dbReference>
<dbReference type="SUPFAM" id="SSF81464">
    <property type="entry name" value="Cytochrome c oxidase subunit II-like, transmembrane region"/>
    <property type="match status" value="1"/>
</dbReference>
<comment type="cofactor">
    <cofactor evidence="15">
        <name>Cu cation</name>
        <dbReference type="ChEBI" id="CHEBI:23378"/>
    </cofactor>
    <text evidence="15">Binds a copper A center.</text>
</comment>
<evidence type="ECO:0000256" key="6">
    <source>
        <dbReference type="ARBA" id="ARBA00022723"/>
    </source>
</evidence>
<dbReference type="InterPro" id="IPR036257">
    <property type="entry name" value="Cyt_c_oxidase_su2_TM_sf"/>
</dbReference>
<dbReference type="PANTHER" id="PTHR22888:SF9">
    <property type="entry name" value="CYTOCHROME C OXIDASE SUBUNIT 2"/>
    <property type="match status" value="1"/>
</dbReference>
<keyword evidence="10 15" id="KW-0186">Copper</keyword>
<keyword evidence="11 17" id="KW-0472">Membrane</keyword>
<evidence type="ECO:0000259" key="19">
    <source>
        <dbReference type="PROSITE" id="PS50857"/>
    </source>
</evidence>
<evidence type="ECO:0000256" key="14">
    <source>
        <dbReference type="RuleBase" id="RU000456"/>
    </source>
</evidence>
<keyword evidence="7" id="KW-1278">Translocase</keyword>
<feature type="transmembrane region" description="Helical" evidence="17">
    <location>
        <begin position="93"/>
        <end position="115"/>
    </location>
</feature>
<evidence type="ECO:0000256" key="15">
    <source>
        <dbReference type="RuleBase" id="RU004024"/>
    </source>
</evidence>
<dbReference type="EC" id="7.1.1.9" evidence="15"/>
<dbReference type="PRINTS" id="PR01166">
    <property type="entry name" value="CYCOXIDASEII"/>
</dbReference>
<keyword evidence="5 14" id="KW-0812">Transmembrane</keyword>
<evidence type="ECO:0000256" key="12">
    <source>
        <dbReference type="ARBA" id="ARBA00024688"/>
    </source>
</evidence>
<name>A0ABV3RXL2_9GAMM</name>
<evidence type="ECO:0000256" key="17">
    <source>
        <dbReference type="SAM" id="Phobius"/>
    </source>
</evidence>
<evidence type="ECO:0000256" key="16">
    <source>
        <dbReference type="SAM" id="MobiDB-lite"/>
    </source>
</evidence>
<dbReference type="InterPro" id="IPR002429">
    <property type="entry name" value="CcO_II-like_C"/>
</dbReference>
<dbReference type="InterPro" id="IPR011759">
    <property type="entry name" value="Cyt_c_oxidase_su2_TM_dom"/>
</dbReference>
<dbReference type="PANTHER" id="PTHR22888">
    <property type="entry name" value="CYTOCHROME C OXIDASE, SUBUNIT II"/>
    <property type="match status" value="1"/>
</dbReference>
<dbReference type="Gene3D" id="1.10.287.90">
    <property type="match status" value="1"/>
</dbReference>
<comment type="caution">
    <text evidence="21">The sequence shown here is derived from an EMBL/GenBank/DDBJ whole genome shotgun (WGS) entry which is preliminary data.</text>
</comment>
<feature type="compositionally biased region" description="Acidic residues" evidence="16">
    <location>
        <begin position="276"/>
        <end position="291"/>
    </location>
</feature>
<feature type="chain" id="PRO_5047301525" description="Cytochrome c oxidase subunit 2" evidence="18">
    <location>
        <begin position="28"/>
        <end position="291"/>
    </location>
</feature>
<evidence type="ECO:0000256" key="5">
    <source>
        <dbReference type="ARBA" id="ARBA00022692"/>
    </source>
</evidence>
<comment type="subcellular location">
    <subcellularLocation>
        <location evidence="14">Cell membrane</location>
        <topology evidence="14">Multi-pass membrane protein</topology>
    </subcellularLocation>
    <subcellularLocation>
        <location evidence="1">Membrane</location>
        <topology evidence="1">Multi-pass membrane protein</topology>
    </subcellularLocation>
</comment>
<keyword evidence="3 14" id="KW-0813">Transport</keyword>
<comment type="similarity">
    <text evidence="2 14">Belongs to the cytochrome c oxidase subunit 2 family.</text>
</comment>
<dbReference type="Pfam" id="PF00116">
    <property type="entry name" value="COX2"/>
    <property type="match status" value="1"/>
</dbReference>
<evidence type="ECO:0000256" key="2">
    <source>
        <dbReference type="ARBA" id="ARBA00007866"/>
    </source>
</evidence>
<dbReference type="PROSITE" id="PS00078">
    <property type="entry name" value="COX2"/>
    <property type="match status" value="1"/>
</dbReference>
<dbReference type="SUPFAM" id="SSF49503">
    <property type="entry name" value="Cupredoxins"/>
    <property type="match status" value="1"/>
</dbReference>
<protein>
    <recommendedName>
        <fullName evidence="15">Cytochrome c oxidase subunit 2</fullName>
        <ecNumber evidence="15">7.1.1.9</ecNumber>
    </recommendedName>
</protein>
<organism evidence="21 22">
    <name type="scientific">Spiribacter roseus</name>
    <dbReference type="NCBI Taxonomy" id="1855875"/>
    <lineage>
        <taxon>Bacteria</taxon>
        <taxon>Pseudomonadati</taxon>
        <taxon>Pseudomonadota</taxon>
        <taxon>Gammaproteobacteria</taxon>
        <taxon>Chromatiales</taxon>
        <taxon>Ectothiorhodospiraceae</taxon>
        <taxon>Spiribacter</taxon>
    </lineage>
</organism>
<evidence type="ECO:0000256" key="4">
    <source>
        <dbReference type="ARBA" id="ARBA00022660"/>
    </source>
</evidence>
<keyword evidence="18" id="KW-0732">Signal</keyword>
<reference evidence="21 22" key="1">
    <citation type="submission" date="2024-02" db="EMBL/GenBank/DDBJ databases">
        <title>New especies of Spiribacter isolated from saline water.</title>
        <authorList>
            <person name="Leon M.J."/>
            <person name="De La Haba R."/>
            <person name="Sanchez-Porro C."/>
            <person name="Ventosa A."/>
        </authorList>
    </citation>
    <scope>NUCLEOTIDE SEQUENCE [LARGE SCALE GENOMIC DNA]</scope>
    <source>
        <strain evidence="22">ag22IC6-196</strain>
    </source>
</reference>
<feature type="signal peptide" evidence="18">
    <location>
        <begin position="1"/>
        <end position="27"/>
    </location>
</feature>
<proteinExistence type="inferred from homology"/>
<gene>
    <name evidence="21" type="primary">coxB</name>
    <name evidence="21" type="ORF">V6X51_05670</name>
</gene>
<keyword evidence="6 15" id="KW-0479">Metal-binding</keyword>
<sequence length="291" mass="32229">MTAATAMKRVGQLTALAAALAAVPASADFGLLNMTQGVTESSREIYGLHMTIFMITVVIGVGVFGAMFYSIFRHRKSRGVKPSKFHHSTTMEIVWTVIPLVILVAMAVPATQVLIDLDDTSGSEMTVKVTGYQWFWGYEYRGEDVQFLSRLSTDSDRARRLDSGIKPASVDNYLQNVDQRLVLPVDTRIRFQITGADVIHSWWMPDLGWKKDAIPGYVNEMWTEIEEPGVYRGRCAELCGRDHGFMPIVVEALPKAEFETWLANRQASGEGMTADADADATPDTDAELAAR</sequence>
<evidence type="ECO:0000256" key="18">
    <source>
        <dbReference type="SAM" id="SignalP"/>
    </source>
</evidence>
<keyword evidence="4 14" id="KW-0679">Respiratory chain</keyword>
<dbReference type="PROSITE" id="PS50857">
    <property type="entry name" value="COX2_CUA"/>
    <property type="match status" value="1"/>
</dbReference>
<keyword evidence="9 17" id="KW-1133">Transmembrane helix</keyword>
<dbReference type="RefSeq" id="WP_367951437.1">
    <property type="nucleotide sequence ID" value="NZ_JBAKFG010000002.1"/>
</dbReference>
<dbReference type="Proteomes" id="UP001556636">
    <property type="component" value="Unassembled WGS sequence"/>
</dbReference>
<evidence type="ECO:0000256" key="9">
    <source>
        <dbReference type="ARBA" id="ARBA00022989"/>
    </source>
</evidence>
<evidence type="ECO:0000256" key="8">
    <source>
        <dbReference type="ARBA" id="ARBA00022982"/>
    </source>
</evidence>
<feature type="transmembrane region" description="Helical" evidence="17">
    <location>
        <begin position="51"/>
        <end position="72"/>
    </location>
</feature>
<feature type="domain" description="Cytochrome oxidase subunit II transmembrane region profile" evidence="20">
    <location>
        <begin position="23"/>
        <end position="121"/>
    </location>
</feature>
<dbReference type="PROSITE" id="PS50999">
    <property type="entry name" value="COX2_TM"/>
    <property type="match status" value="1"/>
</dbReference>
<evidence type="ECO:0000256" key="13">
    <source>
        <dbReference type="ARBA" id="ARBA00047816"/>
    </source>
</evidence>
<evidence type="ECO:0000256" key="10">
    <source>
        <dbReference type="ARBA" id="ARBA00023008"/>
    </source>
</evidence>
<evidence type="ECO:0000256" key="11">
    <source>
        <dbReference type="ARBA" id="ARBA00023136"/>
    </source>
</evidence>
<evidence type="ECO:0000256" key="3">
    <source>
        <dbReference type="ARBA" id="ARBA00022448"/>
    </source>
</evidence>
<keyword evidence="22" id="KW-1185">Reference proteome</keyword>
<feature type="domain" description="Cytochrome oxidase subunit II copper A binding" evidence="19">
    <location>
        <begin position="122"/>
        <end position="264"/>
    </location>
</feature>
<dbReference type="NCBIfam" id="TIGR02866">
    <property type="entry name" value="CoxB"/>
    <property type="match status" value="1"/>
</dbReference>
<comment type="function">
    <text evidence="12 15">Subunits I and II form the functional core of the enzyme complex. Electrons originating in cytochrome c are transferred via heme a and Cu(A) to the binuclear center formed by heme a3 and Cu(B).</text>
</comment>
<accession>A0ABV3RXL2</accession>
<dbReference type="InterPro" id="IPR001505">
    <property type="entry name" value="Copper_CuA"/>
</dbReference>
<evidence type="ECO:0000259" key="20">
    <source>
        <dbReference type="PROSITE" id="PS50999"/>
    </source>
</evidence>
<dbReference type="InterPro" id="IPR008972">
    <property type="entry name" value="Cupredoxin"/>
</dbReference>
<evidence type="ECO:0000313" key="21">
    <source>
        <dbReference type="EMBL" id="MEX0372922.1"/>
    </source>
</evidence>
<evidence type="ECO:0000256" key="1">
    <source>
        <dbReference type="ARBA" id="ARBA00004141"/>
    </source>
</evidence>
<keyword evidence="8 14" id="KW-0249">Electron transport</keyword>
<dbReference type="EMBL" id="JBAKFG010000002">
    <property type="protein sequence ID" value="MEX0372922.1"/>
    <property type="molecule type" value="Genomic_DNA"/>
</dbReference>